<dbReference type="GO" id="GO:0030435">
    <property type="term" value="P:sporulation resulting in formation of a cellular spore"/>
    <property type="evidence" value="ECO:0007669"/>
    <property type="project" value="InterPro"/>
</dbReference>
<keyword evidence="2" id="KW-0167">Capsid protein</keyword>
<evidence type="ECO:0000313" key="2">
    <source>
        <dbReference type="EMBL" id="KPV42362.1"/>
    </source>
</evidence>
<evidence type="ECO:0000259" key="1">
    <source>
        <dbReference type="Pfam" id="PF07552"/>
    </source>
</evidence>
<accession>A0A0P9GP44</accession>
<sequence>MLGVISLERTTFNALDPNSNVGCGRGSGVEQGAEETIFTEQASDDHVIIKDSCDVTVTTTDIQAAVNLQVAIQLAIALVLSVSIADGSQAQKIQQDLLQRISTKQLIRQKTYIENSRGIEVTMTDAEASVSIQLLLQVLLALVAKLDVL</sequence>
<dbReference type="EMBL" id="LJCO01000079">
    <property type="protein sequence ID" value="KPV42362.1"/>
    <property type="molecule type" value="Genomic_DNA"/>
</dbReference>
<name>A0A0P9GP44_9BACL</name>
<keyword evidence="3" id="KW-1185">Reference proteome</keyword>
<dbReference type="STRING" id="471514.AN477_18485"/>
<evidence type="ECO:0000313" key="3">
    <source>
        <dbReference type="Proteomes" id="UP000050482"/>
    </source>
</evidence>
<feature type="domain" description="Spore coat protein X/V" evidence="1">
    <location>
        <begin position="92"/>
        <end position="148"/>
    </location>
</feature>
<gene>
    <name evidence="2" type="ORF">AN477_18485</name>
</gene>
<dbReference type="AlphaFoldDB" id="A0A0P9GP44"/>
<keyword evidence="2" id="KW-0946">Virion</keyword>
<proteinExistence type="predicted"/>
<comment type="caution">
    <text evidence="2">The sequence shown here is derived from an EMBL/GenBank/DDBJ whole genome shotgun (WGS) entry which is preliminary data.</text>
</comment>
<dbReference type="PATRIC" id="fig|471514.4.peg.4615"/>
<reference evidence="2 3" key="1">
    <citation type="submission" date="2015-09" db="EMBL/GenBank/DDBJ databases">
        <title>Draft genome sequence of Alicyclobacillus ferrooxydans DSM 22381.</title>
        <authorList>
            <person name="Hemp J."/>
        </authorList>
    </citation>
    <scope>NUCLEOTIDE SEQUENCE [LARGE SCALE GENOMIC DNA]</scope>
    <source>
        <strain evidence="2 3">TC-34</strain>
    </source>
</reference>
<protein>
    <submittedName>
        <fullName evidence="2">Spore coat protein</fullName>
    </submittedName>
</protein>
<dbReference type="InterPro" id="IPR011428">
    <property type="entry name" value="Spore_coat_X/V"/>
</dbReference>
<dbReference type="Proteomes" id="UP000050482">
    <property type="component" value="Unassembled WGS sequence"/>
</dbReference>
<feature type="domain" description="Spore coat protein X/V" evidence="1">
    <location>
        <begin position="29"/>
        <end position="84"/>
    </location>
</feature>
<organism evidence="2 3">
    <name type="scientific">Alicyclobacillus ferrooxydans</name>
    <dbReference type="NCBI Taxonomy" id="471514"/>
    <lineage>
        <taxon>Bacteria</taxon>
        <taxon>Bacillati</taxon>
        <taxon>Bacillota</taxon>
        <taxon>Bacilli</taxon>
        <taxon>Bacillales</taxon>
        <taxon>Alicyclobacillaceae</taxon>
        <taxon>Alicyclobacillus</taxon>
    </lineage>
</organism>
<dbReference type="Pfam" id="PF07552">
    <property type="entry name" value="Coat_X"/>
    <property type="match status" value="2"/>
</dbReference>
<dbReference type="GO" id="GO:0031160">
    <property type="term" value="C:spore wall"/>
    <property type="evidence" value="ECO:0007669"/>
    <property type="project" value="InterPro"/>
</dbReference>